<organism evidence="2 3">
    <name type="scientific">Habropoda laboriosa</name>
    <dbReference type="NCBI Taxonomy" id="597456"/>
    <lineage>
        <taxon>Eukaryota</taxon>
        <taxon>Metazoa</taxon>
        <taxon>Ecdysozoa</taxon>
        <taxon>Arthropoda</taxon>
        <taxon>Hexapoda</taxon>
        <taxon>Insecta</taxon>
        <taxon>Pterygota</taxon>
        <taxon>Neoptera</taxon>
        <taxon>Endopterygota</taxon>
        <taxon>Hymenoptera</taxon>
        <taxon>Apocrita</taxon>
        <taxon>Aculeata</taxon>
        <taxon>Apoidea</taxon>
        <taxon>Anthophila</taxon>
        <taxon>Apidae</taxon>
        <taxon>Habropoda</taxon>
    </lineage>
</organism>
<evidence type="ECO:0000313" key="2">
    <source>
        <dbReference type="EMBL" id="KOC67091.1"/>
    </source>
</evidence>
<keyword evidence="1" id="KW-1133">Transmembrane helix</keyword>
<gene>
    <name evidence="2" type="ORF">WH47_11744</name>
</gene>
<evidence type="ECO:0000256" key="1">
    <source>
        <dbReference type="SAM" id="Phobius"/>
    </source>
</evidence>
<dbReference type="EMBL" id="KQ414633">
    <property type="protein sequence ID" value="KOC67091.1"/>
    <property type="molecule type" value="Genomic_DNA"/>
</dbReference>
<dbReference type="Proteomes" id="UP000053825">
    <property type="component" value="Unassembled WGS sequence"/>
</dbReference>
<reference evidence="2 3" key="1">
    <citation type="submission" date="2015-07" db="EMBL/GenBank/DDBJ databases">
        <title>The genome of Habropoda laboriosa.</title>
        <authorList>
            <person name="Pan H."/>
            <person name="Kapheim K."/>
        </authorList>
    </citation>
    <scope>NUCLEOTIDE SEQUENCE [LARGE SCALE GENOMIC DNA]</scope>
    <source>
        <strain evidence="2">0110345459</strain>
    </source>
</reference>
<name>A0A0L7R8J8_9HYME</name>
<evidence type="ECO:0000313" key="3">
    <source>
        <dbReference type="Proteomes" id="UP000053825"/>
    </source>
</evidence>
<proteinExistence type="predicted"/>
<dbReference type="Pfam" id="PF06757">
    <property type="entry name" value="Ins_allergen_rp"/>
    <property type="match status" value="1"/>
</dbReference>
<accession>A0A0L7R8J8</accession>
<dbReference type="InterPro" id="IPR010629">
    <property type="entry name" value="Ins_allergen"/>
</dbReference>
<keyword evidence="3" id="KW-1185">Reference proteome</keyword>
<protein>
    <submittedName>
        <fullName evidence="2">Uncharacterized protein</fullName>
    </submittedName>
</protein>
<dbReference type="PANTHER" id="PTHR21163">
    <property type="entry name" value="PROTEIN G12"/>
    <property type="match status" value="1"/>
</dbReference>
<dbReference type="AlphaFoldDB" id="A0A0L7R8J8"/>
<dbReference type="OrthoDB" id="7882129at2759"/>
<dbReference type="PANTHER" id="PTHR21163:SF1">
    <property type="entry name" value="PROTEIN G12"/>
    <property type="match status" value="1"/>
</dbReference>
<sequence length="233" mass="27458">MNPQIVIMTVVAAASFAFIGFLAYRIRVRSNEVDLSSISTLQDDSSLDEDFKDILAFVPTTEVRQIIERYVKYDAQIGDTVCFVNDQKRFIIRELQRIPQLIKMVRFLQLNDLNVDSWQEKIRKYWRSLPRFVRYDPENADGGLTVMIDTILRTIPLDELHELLRQKVKYSSSFRMFLHALRSKDYREMCNALEESKVLHHHCFWAKESGLEITFAIELYNEIYVYLTQTLVS</sequence>
<feature type="transmembrane region" description="Helical" evidence="1">
    <location>
        <begin position="6"/>
        <end position="24"/>
    </location>
</feature>
<keyword evidence="1" id="KW-0812">Transmembrane</keyword>
<keyword evidence="1" id="KW-0472">Membrane</keyword>